<feature type="signal peptide" evidence="6">
    <location>
        <begin position="1"/>
        <end position="24"/>
    </location>
</feature>
<proteinExistence type="inferred from homology"/>
<dbReference type="EMBL" id="CAMAPE010000008">
    <property type="protein sequence ID" value="CAH9071903.1"/>
    <property type="molecule type" value="Genomic_DNA"/>
</dbReference>
<comment type="caution">
    <text evidence="7">The sequence shown here is derived from an EMBL/GenBank/DDBJ whole genome shotgun (WGS) entry which is preliminary data.</text>
</comment>
<evidence type="ECO:0000256" key="6">
    <source>
        <dbReference type="SAM" id="SignalP"/>
    </source>
</evidence>
<evidence type="ECO:0000256" key="3">
    <source>
        <dbReference type="ARBA" id="ARBA00022471"/>
    </source>
</evidence>
<evidence type="ECO:0000313" key="8">
    <source>
        <dbReference type="Proteomes" id="UP001152484"/>
    </source>
</evidence>
<dbReference type="AlphaFoldDB" id="A0A9P0YPQ9"/>
<evidence type="ECO:0000256" key="1">
    <source>
        <dbReference type="ARBA" id="ARBA00004613"/>
    </source>
</evidence>
<evidence type="ECO:0000256" key="2">
    <source>
        <dbReference type="ARBA" id="ARBA00005581"/>
    </source>
</evidence>
<evidence type="ECO:0000313" key="7">
    <source>
        <dbReference type="EMBL" id="CAH9071903.1"/>
    </source>
</evidence>
<dbReference type="PANTHER" id="PTHR35630:SF1">
    <property type="entry name" value="LEGUMINOSIN GROUP486 SECRETED PEPTIDE"/>
    <property type="match status" value="1"/>
</dbReference>
<gene>
    <name evidence="7" type="ORF">CEURO_LOCUS4109</name>
</gene>
<evidence type="ECO:0000256" key="4">
    <source>
        <dbReference type="ARBA" id="ARBA00022525"/>
    </source>
</evidence>
<accession>A0A9P0YPQ9</accession>
<name>A0A9P0YPQ9_CUSEU</name>
<comment type="similarity">
    <text evidence="2">Belongs to the plant self-incompatibility (S1) protein family.</text>
</comment>
<protein>
    <recommendedName>
        <fullName evidence="9">S-protein homolog</fullName>
    </recommendedName>
</protein>
<dbReference type="InterPro" id="IPR010264">
    <property type="entry name" value="Self-incomp_S1"/>
</dbReference>
<comment type="subcellular location">
    <subcellularLocation>
        <location evidence="1">Secreted</location>
    </subcellularLocation>
</comment>
<sequence>MAVSGKHNESIWIVLAALFLTTSAENATYTAIKYPVIGIINGYDQDVLLTYGPSVGPIKDTKLKPGQKFSFEAKVRDIDHYDFYTCFFERDQGFFIMLYDYPLKRDKKHQNIFWKTSSDGLYTSYDQINWDHASSWQDPEGRSS</sequence>
<evidence type="ECO:0008006" key="9">
    <source>
        <dbReference type="Google" id="ProtNLM"/>
    </source>
</evidence>
<organism evidence="7 8">
    <name type="scientific">Cuscuta europaea</name>
    <name type="common">European dodder</name>
    <dbReference type="NCBI Taxonomy" id="41803"/>
    <lineage>
        <taxon>Eukaryota</taxon>
        <taxon>Viridiplantae</taxon>
        <taxon>Streptophyta</taxon>
        <taxon>Embryophyta</taxon>
        <taxon>Tracheophyta</taxon>
        <taxon>Spermatophyta</taxon>
        <taxon>Magnoliopsida</taxon>
        <taxon>eudicotyledons</taxon>
        <taxon>Gunneridae</taxon>
        <taxon>Pentapetalae</taxon>
        <taxon>asterids</taxon>
        <taxon>lamiids</taxon>
        <taxon>Solanales</taxon>
        <taxon>Convolvulaceae</taxon>
        <taxon>Cuscuteae</taxon>
        <taxon>Cuscuta</taxon>
        <taxon>Cuscuta subgen. Cuscuta</taxon>
    </lineage>
</organism>
<feature type="chain" id="PRO_5040377932" description="S-protein homolog" evidence="6">
    <location>
        <begin position="25"/>
        <end position="144"/>
    </location>
</feature>
<reference evidence="7" key="1">
    <citation type="submission" date="2022-07" db="EMBL/GenBank/DDBJ databases">
        <authorList>
            <person name="Macas J."/>
            <person name="Novak P."/>
            <person name="Neumann P."/>
        </authorList>
    </citation>
    <scope>NUCLEOTIDE SEQUENCE</scope>
</reference>
<keyword evidence="5 6" id="KW-0732">Signal</keyword>
<dbReference type="Pfam" id="PF05938">
    <property type="entry name" value="Self-incomp_S1"/>
    <property type="match status" value="1"/>
</dbReference>
<dbReference type="OrthoDB" id="1363310at2759"/>
<keyword evidence="8" id="KW-1185">Reference proteome</keyword>
<keyword evidence="3" id="KW-0713">Self-incompatibility</keyword>
<evidence type="ECO:0000256" key="5">
    <source>
        <dbReference type="ARBA" id="ARBA00022729"/>
    </source>
</evidence>
<dbReference type="Proteomes" id="UP001152484">
    <property type="component" value="Unassembled WGS sequence"/>
</dbReference>
<dbReference type="PANTHER" id="PTHR35630">
    <property type="entry name" value="LEGUMINOSIN GROUP486 SECRETED PEPTIDE"/>
    <property type="match status" value="1"/>
</dbReference>
<keyword evidence="4" id="KW-0964">Secreted</keyword>
<dbReference type="GO" id="GO:0060320">
    <property type="term" value="P:rejection of self pollen"/>
    <property type="evidence" value="ECO:0007669"/>
    <property type="project" value="UniProtKB-KW"/>
</dbReference>
<dbReference type="GO" id="GO:0005576">
    <property type="term" value="C:extracellular region"/>
    <property type="evidence" value="ECO:0007669"/>
    <property type="project" value="UniProtKB-SubCell"/>
</dbReference>